<dbReference type="EMBL" id="RBLC01000001">
    <property type="protein sequence ID" value="RKS25036.1"/>
    <property type="molecule type" value="Genomic_DNA"/>
</dbReference>
<dbReference type="InterPro" id="IPR051907">
    <property type="entry name" value="DoxX-like_oxidoreductase"/>
</dbReference>
<evidence type="ECO:0000256" key="3">
    <source>
        <dbReference type="ARBA" id="ARBA00022475"/>
    </source>
</evidence>
<evidence type="ECO:0000256" key="6">
    <source>
        <dbReference type="ARBA" id="ARBA00023136"/>
    </source>
</evidence>
<comment type="subcellular location">
    <subcellularLocation>
        <location evidence="1">Cell membrane</location>
        <topology evidence="1">Multi-pass membrane protein</topology>
    </subcellularLocation>
</comment>
<organism evidence="8 9">
    <name type="scientific">Flavobacterium endophyticum</name>
    <dbReference type="NCBI Taxonomy" id="1540163"/>
    <lineage>
        <taxon>Bacteria</taxon>
        <taxon>Pseudomonadati</taxon>
        <taxon>Bacteroidota</taxon>
        <taxon>Flavobacteriia</taxon>
        <taxon>Flavobacteriales</taxon>
        <taxon>Flavobacteriaceae</taxon>
        <taxon>Flavobacterium</taxon>
    </lineage>
</organism>
<dbReference type="GO" id="GO:0005886">
    <property type="term" value="C:plasma membrane"/>
    <property type="evidence" value="ECO:0007669"/>
    <property type="project" value="UniProtKB-SubCell"/>
</dbReference>
<accession>A0A495MGF9</accession>
<name>A0A495MGF9_9FLAO</name>
<dbReference type="Proteomes" id="UP000277579">
    <property type="component" value="Unassembled WGS sequence"/>
</dbReference>
<comment type="caution">
    <text evidence="8">The sequence shown here is derived from an EMBL/GenBank/DDBJ whole genome shotgun (WGS) entry which is preliminary data.</text>
</comment>
<protein>
    <submittedName>
        <fullName evidence="8">Putative oxidoreductase</fullName>
    </submittedName>
</protein>
<evidence type="ECO:0000313" key="8">
    <source>
        <dbReference type="EMBL" id="RKS25036.1"/>
    </source>
</evidence>
<keyword evidence="4 7" id="KW-0812">Transmembrane</keyword>
<keyword evidence="3" id="KW-1003">Cell membrane</keyword>
<evidence type="ECO:0000256" key="7">
    <source>
        <dbReference type="SAM" id="Phobius"/>
    </source>
</evidence>
<comment type="similarity">
    <text evidence="2">Belongs to the DoxX family.</text>
</comment>
<feature type="transmembrane region" description="Helical" evidence="7">
    <location>
        <begin position="114"/>
        <end position="134"/>
    </location>
</feature>
<reference evidence="8 9" key="1">
    <citation type="submission" date="2018-10" db="EMBL/GenBank/DDBJ databases">
        <title>Genomic Encyclopedia of Archaeal and Bacterial Type Strains, Phase II (KMG-II): from individual species to whole genera.</title>
        <authorList>
            <person name="Goeker M."/>
        </authorList>
    </citation>
    <scope>NUCLEOTIDE SEQUENCE [LARGE SCALE GENOMIC DNA]</scope>
    <source>
        <strain evidence="8 9">DSM 29537</strain>
    </source>
</reference>
<sequence>MKKAAYHIVASDLKNPFYNLAMLFFRTAVAVQLIAVHGLKKLGIGVENAEAIPNPLGFPSALNDGIAIAANVYLPVLLIFGFLTRLAALPALAVTLTGYFIVHAHDPLSVSDIPYMYSISLLLIVFLGSGRYSADYLLSQKIKRLA</sequence>
<evidence type="ECO:0000256" key="5">
    <source>
        <dbReference type="ARBA" id="ARBA00022989"/>
    </source>
</evidence>
<feature type="transmembrane region" description="Helical" evidence="7">
    <location>
        <begin position="72"/>
        <end position="102"/>
    </location>
</feature>
<keyword evidence="9" id="KW-1185">Reference proteome</keyword>
<gene>
    <name evidence="8" type="ORF">CLV94_0066</name>
</gene>
<dbReference type="Pfam" id="PF07681">
    <property type="entry name" value="DoxX"/>
    <property type="match status" value="1"/>
</dbReference>
<dbReference type="PANTHER" id="PTHR33452:SF1">
    <property type="entry name" value="INNER MEMBRANE PROTEIN YPHA-RELATED"/>
    <property type="match status" value="1"/>
</dbReference>
<keyword evidence="6 7" id="KW-0472">Membrane</keyword>
<dbReference type="AlphaFoldDB" id="A0A495MGF9"/>
<evidence type="ECO:0000256" key="1">
    <source>
        <dbReference type="ARBA" id="ARBA00004651"/>
    </source>
</evidence>
<dbReference type="PANTHER" id="PTHR33452">
    <property type="entry name" value="OXIDOREDUCTASE CATD-RELATED"/>
    <property type="match status" value="1"/>
</dbReference>
<keyword evidence="5 7" id="KW-1133">Transmembrane helix</keyword>
<dbReference type="OrthoDB" id="9813193at2"/>
<dbReference type="RefSeq" id="WP_121374477.1">
    <property type="nucleotide sequence ID" value="NZ_RBLC01000001.1"/>
</dbReference>
<evidence type="ECO:0000256" key="2">
    <source>
        <dbReference type="ARBA" id="ARBA00006679"/>
    </source>
</evidence>
<feature type="transmembrane region" description="Helical" evidence="7">
    <location>
        <begin position="20"/>
        <end position="39"/>
    </location>
</feature>
<evidence type="ECO:0000256" key="4">
    <source>
        <dbReference type="ARBA" id="ARBA00022692"/>
    </source>
</evidence>
<evidence type="ECO:0000313" key="9">
    <source>
        <dbReference type="Proteomes" id="UP000277579"/>
    </source>
</evidence>
<dbReference type="InterPro" id="IPR032808">
    <property type="entry name" value="DoxX"/>
</dbReference>
<proteinExistence type="inferred from homology"/>